<dbReference type="EMBL" id="GEZM01018372">
    <property type="protein sequence ID" value="JAV90305.1"/>
    <property type="molecule type" value="Transcribed_RNA"/>
</dbReference>
<dbReference type="EMBL" id="GEZM01018378">
    <property type="protein sequence ID" value="JAV90274.1"/>
    <property type="molecule type" value="Transcribed_RNA"/>
</dbReference>
<dbReference type="EMBL" id="GEZM01018387">
    <property type="protein sequence ID" value="JAV90208.1"/>
    <property type="molecule type" value="Transcribed_RNA"/>
</dbReference>
<protein>
    <submittedName>
        <fullName evidence="2">Uncharacterized protein</fullName>
    </submittedName>
</protein>
<dbReference type="EMBL" id="GEZM01018375">
    <property type="protein sequence ID" value="JAV90291.1"/>
    <property type="molecule type" value="Transcribed_RNA"/>
</dbReference>
<dbReference type="EMBL" id="GEZM01018382">
    <property type="protein sequence ID" value="JAV90249.1"/>
    <property type="molecule type" value="Transcribed_RNA"/>
</dbReference>
<dbReference type="EMBL" id="GEZM01018381">
    <property type="protein sequence ID" value="JAV90256.1"/>
    <property type="molecule type" value="Transcribed_RNA"/>
</dbReference>
<reference evidence="2" key="1">
    <citation type="journal article" date="2016" name="Sci. Rep.">
        <title>Molecular characterization of firefly nuptial gifts: a multi-omics approach sheds light on postcopulatory sexual selection.</title>
        <authorList>
            <person name="Al-Wathiqui N."/>
            <person name="Fallon T.R."/>
            <person name="South A."/>
            <person name="Weng J.K."/>
            <person name="Lewis S.M."/>
        </authorList>
    </citation>
    <scope>NUCLEOTIDE SEQUENCE</scope>
</reference>
<dbReference type="EMBL" id="GEZM01018385">
    <property type="protein sequence ID" value="JAV90233.1"/>
    <property type="molecule type" value="Transcribed_RNA"/>
</dbReference>
<dbReference type="EMBL" id="GEZM01018384">
    <property type="protein sequence ID" value="JAV90237.1"/>
    <property type="molecule type" value="Transcribed_RNA"/>
</dbReference>
<feature type="region of interest" description="Disordered" evidence="1">
    <location>
        <begin position="77"/>
        <end position="97"/>
    </location>
</feature>
<proteinExistence type="predicted"/>
<accession>A0A1Y1N0V7</accession>
<dbReference type="AlphaFoldDB" id="A0A1Y1N0V7"/>
<evidence type="ECO:0000313" key="2">
    <source>
        <dbReference type="EMBL" id="JAV90285.1"/>
    </source>
</evidence>
<dbReference type="EMBL" id="GEZM01018386">
    <property type="protein sequence ID" value="JAV90224.1"/>
    <property type="molecule type" value="Transcribed_RNA"/>
</dbReference>
<sequence>MVKSEKPNEQWKLYDIEVEGYSSKSLLNYISICKIKKLLTPFQGTLEGARKKAENPEYTSTQEDVTLAGRGYRKITKKQVSTDESSDECSPPPSPGCMPLSTRSTLRNNEAGYSAWYYSVLFCF</sequence>
<name>A0A1Y1N0V7_PHOPY</name>
<organism evidence="2">
    <name type="scientific">Photinus pyralis</name>
    <name type="common">Common eastern firefly</name>
    <name type="synonym">Lampyris pyralis</name>
    <dbReference type="NCBI Taxonomy" id="7054"/>
    <lineage>
        <taxon>Eukaryota</taxon>
        <taxon>Metazoa</taxon>
        <taxon>Ecdysozoa</taxon>
        <taxon>Arthropoda</taxon>
        <taxon>Hexapoda</taxon>
        <taxon>Insecta</taxon>
        <taxon>Pterygota</taxon>
        <taxon>Neoptera</taxon>
        <taxon>Endopterygota</taxon>
        <taxon>Coleoptera</taxon>
        <taxon>Polyphaga</taxon>
        <taxon>Elateriformia</taxon>
        <taxon>Elateroidea</taxon>
        <taxon>Lampyridae</taxon>
        <taxon>Lampyrinae</taxon>
        <taxon>Photinus</taxon>
    </lineage>
</organism>
<dbReference type="EMBL" id="GEZM01018377">
    <property type="protein sequence ID" value="JAV90285.1"/>
    <property type="molecule type" value="Transcribed_RNA"/>
</dbReference>
<evidence type="ECO:0000256" key="1">
    <source>
        <dbReference type="SAM" id="MobiDB-lite"/>
    </source>
</evidence>